<organism evidence="6 7">
    <name type="scientific">Actinomadura craniellae</name>
    <dbReference type="NCBI Taxonomy" id="2231787"/>
    <lineage>
        <taxon>Bacteria</taxon>
        <taxon>Bacillati</taxon>
        <taxon>Actinomycetota</taxon>
        <taxon>Actinomycetes</taxon>
        <taxon>Streptosporangiales</taxon>
        <taxon>Thermomonosporaceae</taxon>
        <taxon>Actinomadura</taxon>
    </lineage>
</organism>
<proteinExistence type="inferred from homology"/>
<dbReference type="PROSITE" id="PS00211">
    <property type="entry name" value="ABC_TRANSPORTER_1"/>
    <property type="match status" value="1"/>
</dbReference>
<feature type="domain" description="ABC transporter" evidence="5">
    <location>
        <begin position="2"/>
        <end position="227"/>
    </location>
</feature>
<protein>
    <submittedName>
        <fullName evidence="6">ABC transporter ATP-binding protein</fullName>
    </submittedName>
</protein>
<comment type="caution">
    <text evidence="6">The sequence shown here is derived from an EMBL/GenBank/DDBJ whole genome shotgun (WGS) entry which is preliminary data.</text>
</comment>
<reference evidence="6 7" key="1">
    <citation type="submission" date="2018-06" db="EMBL/GenBank/DDBJ databases">
        <title>Actinomadura craniellae sp. nov. isolated from marine sponge Craniella sp.</title>
        <authorList>
            <person name="Li L."/>
            <person name="Xu Q.H."/>
            <person name="Lin H.W."/>
            <person name="Lu Y.H."/>
        </authorList>
    </citation>
    <scope>NUCLEOTIDE SEQUENCE [LARGE SCALE GENOMIC DNA]</scope>
    <source>
        <strain evidence="6 7">LHW63021</strain>
    </source>
</reference>
<dbReference type="Gene3D" id="3.40.50.300">
    <property type="entry name" value="P-loop containing nucleotide triphosphate hydrolases"/>
    <property type="match status" value="1"/>
</dbReference>
<keyword evidence="7" id="KW-1185">Reference proteome</keyword>
<evidence type="ECO:0000256" key="3">
    <source>
        <dbReference type="ARBA" id="ARBA00022741"/>
    </source>
</evidence>
<accession>A0A365H6B3</accession>
<dbReference type="EMBL" id="QLYX01000005">
    <property type="protein sequence ID" value="RAY14589.1"/>
    <property type="molecule type" value="Genomic_DNA"/>
</dbReference>
<name>A0A365H6B3_9ACTN</name>
<evidence type="ECO:0000256" key="1">
    <source>
        <dbReference type="ARBA" id="ARBA00005417"/>
    </source>
</evidence>
<dbReference type="InterPro" id="IPR027417">
    <property type="entry name" value="P-loop_NTPase"/>
</dbReference>
<dbReference type="GO" id="GO:0016887">
    <property type="term" value="F:ATP hydrolysis activity"/>
    <property type="evidence" value="ECO:0007669"/>
    <property type="project" value="InterPro"/>
</dbReference>
<dbReference type="PANTHER" id="PTHR43335:SF4">
    <property type="entry name" value="ABC TRANSPORTER, ATP-BINDING PROTEIN"/>
    <property type="match status" value="1"/>
</dbReference>
<comment type="similarity">
    <text evidence="1">Belongs to the ABC transporter superfamily.</text>
</comment>
<sequence>MIEVTDLTKRYGNTLAVDALSFRVRPGSVTGFLGPNGAGKSTTIRMIVGLDAPTTGTATVGGRDYRTLPEPLRAVGTLLDAGAMHGGRRARDHLRWLAHSNGIPARRVGEVLDLTGLTAAAGRRAGEFSLGMRQRLGIAAALLGDPAVLILDEPVNGLDTEGIRWVRGLLRDLAAEGRTVFLSSHLMSEMEQTADRLIVIGRGRLLADTGMREFIERHSGERCRVRSPEQVRLGGLLAARGADVRPDTGGLRAGGLPAAEIGAIAAAHGIVLHELTPLLSSLEEVYTRMTETAVEYRGRAA</sequence>
<evidence type="ECO:0000313" key="6">
    <source>
        <dbReference type="EMBL" id="RAY14589.1"/>
    </source>
</evidence>
<dbReference type="OrthoDB" id="3217132at2"/>
<dbReference type="InterPro" id="IPR003593">
    <property type="entry name" value="AAA+_ATPase"/>
</dbReference>
<dbReference type="Pfam" id="PF00005">
    <property type="entry name" value="ABC_tran"/>
    <property type="match status" value="1"/>
</dbReference>
<keyword evidence="2" id="KW-0813">Transport</keyword>
<dbReference type="RefSeq" id="WP_111866592.1">
    <property type="nucleotide sequence ID" value="NZ_QLYX01000005.1"/>
</dbReference>
<keyword evidence="3" id="KW-0547">Nucleotide-binding</keyword>
<dbReference type="InterPro" id="IPR017871">
    <property type="entry name" value="ABC_transporter-like_CS"/>
</dbReference>
<dbReference type="SUPFAM" id="SSF52540">
    <property type="entry name" value="P-loop containing nucleoside triphosphate hydrolases"/>
    <property type="match status" value="1"/>
</dbReference>
<dbReference type="AlphaFoldDB" id="A0A365H6B3"/>
<dbReference type="PROSITE" id="PS50893">
    <property type="entry name" value="ABC_TRANSPORTER_2"/>
    <property type="match status" value="1"/>
</dbReference>
<gene>
    <name evidence="6" type="ORF">DPM19_12525</name>
</gene>
<dbReference type="Proteomes" id="UP000251891">
    <property type="component" value="Unassembled WGS sequence"/>
</dbReference>
<evidence type="ECO:0000259" key="5">
    <source>
        <dbReference type="PROSITE" id="PS50893"/>
    </source>
</evidence>
<dbReference type="SMART" id="SM00382">
    <property type="entry name" value="AAA"/>
    <property type="match status" value="1"/>
</dbReference>
<dbReference type="InterPro" id="IPR003439">
    <property type="entry name" value="ABC_transporter-like_ATP-bd"/>
</dbReference>
<dbReference type="PANTHER" id="PTHR43335">
    <property type="entry name" value="ABC TRANSPORTER, ATP-BINDING PROTEIN"/>
    <property type="match status" value="1"/>
</dbReference>
<evidence type="ECO:0000256" key="4">
    <source>
        <dbReference type="ARBA" id="ARBA00022840"/>
    </source>
</evidence>
<evidence type="ECO:0000256" key="2">
    <source>
        <dbReference type="ARBA" id="ARBA00022448"/>
    </source>
</evidence>
<dbReference type="GO" id="GO:0005524">
    <property type="term" value="F:ATP binding"/>
    <property type="evidence" value="ECO:0007669"/>
    <property type="project" value="UniProtKB-KW"/>
</dbReference>
<keyword evidence="4 6" id="KW-0067">ATP-binding</keyword>
<evidence type="ECO:0000313" key="7">
    <source>
        <dbReference type="Proteomes" id="UP000251891"/>
    </source>
</evidence>